<feature type="region of interest" description="Disordered" evidence="7">
    <location>
        <begin position="1"/>
        <end position="66"/>
    </location>
</feature>
<dbReference type="EMBL" id="BMAT01011684">
    <property type="protein sequence ID" value="GFR77358.1"/>
    <property type="molecule type" value="Genomic_DNA"/>
</dbReference>
<dbReference type="SUPFAM" id="SSF54928">
    <property type="entry name" value="RNA-binding domain, RBD"/>
    <property type="match status" value="1"/>
</dbReference>
<feature type="active site" description="Nucleophile" evidence="6">
    <location>
        <position position="558"/>
    </location>
</feature>
<dbReference type="CDD" id="cd12439">
    <property type="entry name" value="RRM_TRMT2A"/>
    <property type="match status" value="1"/>
</dbReference>
<comment type="caution">
    <text evidence="9">The sequence shown here is derived from an EMBL/GenBank/DDBJ whole genome shotgun (WGS) entry which is preliminary data.</text>
</comment>
<dbReference type="InterPro" id="IPR045850">
    <property type="entry name" value="TRM2_met"/>
</dbReference>
<feature type="binding site" evidence="6">
    <location>
        <position position="399"/>
    </location>
    <ligand>
        <name>S-adenosyl-L-methionine</name>
        <dbReference type="ChEBI" id="CHEBI:59789"/>
    </ligand>
</feature>
<dbReference type="PANTHER" id="PTHR45904:SF2">
    <property type="entry name" value="TRNA (URACIL-5-)-METHYLTRANSFERASE HOMOLOG A"/>
    <property type="match status" value="1"/>
</dbReference>
<sequence length="595" mass="65348">MSLDAACIDPKDSEVEGTPPAEKKPKLESSDSGQQALSVGAEISNNADSSQEAQEENKKSITDPLSYTRGNEFTSEIFKIQIHNLPRFGFGDLKKRLKMLGLKPNKIKSPDRQSVCYVCFRSEEERDNALAKLNGHVWKNKTLEAKVAAPIADPYLKKQQQGKVSNIKSNTFSLRLKSNVCPLWNVAYSDQLQQKTGKVKAVLRRVARDDFLHSMFRNIKTQFEGMACELLPIVPSPETSQYRNKNEFTIGYGLDGKTVVVGFRYGLYKDGITAVGDSTNLGLAMPAAVPIIKSFTEFVSKSKWTPYLQHAGTGNWQTLTVRTFRTGDVMAMIDFVPRDLEPTYSNKGSNLILIFLVVLINFFRGSNNSPDVQLLFGEKHVFELLLSMKFRISPEAFFQVNTPATEKLYSLITDWCNVSPATTVLDVCCGTGTIGLTMAKRVKEVIGIEMCAQAVEDAKANAALNGVENTTYYCKKVEDIIQSILSSLESTNPQGDVVAVVDPPRAGLQKAVPVDLFPGTKHCELVLLFTRGSQRSTSNNGSTAGQESYKHKLSSESCEVEGSSGDKGEDQKSSADVAEAHESLLGVESQGCPTI</sequence>
<comment type="caution">
    <text evidence="6">Lacks conserved residue(s) required for the propagation of feature annotation.</text>
</comment>
<dbReference type="Proteomes" id="UP000762676">
    <property type="component" value="Unassembled WGS sequence"/>
</dbReference>
<dbReference type="GO" id="GO:0006396">
    <property type="term" value="P:RNA processing"/>
    <property type="evidence" value="ECO:0007669"/>
    <property type="project" value="InterPro"/>
</dbReference>
<evidence type="ECO:0000256" key="2">
    <source>
        <dbReference type="ARBA" id="ARBA00022679"/>
    </source>
</evidence>
<dbReference type="SUPFAM" id="SSF53335">
    <property type="entry name" value="S-adenosyl-L-methionine-dependent methyltransferases"/>
    <property type="match status" value="1"/>
</dbReference>
<name>A0AAV4FXD2_9GAST</name>
<evidence type="ECO:0000256" key="5">
    <source>
        <dbReference type="ARBA" id="ARBA00047278"/>
    </source>
</evidence>
<feature type="compositionally biased region" description="Polar residues" evidence="7">
    <location>
        <begin position="30"/>
        <end position="52"/>
    </location>
</feature>
<dbReference type="AlphaFoldDB" id="A0AAV4FXD2"/>
<protein>
    <recommendedName>
        <fullName evidence="4">tRNA (uracil(54)-C(5))-methyltransferase</fullName>
        <ecNumber evidence="4">2.1.1.35</ecNumber>
    </recommendedName>
</protein>
<evidence type="ECO:0000259" key="8">
    <source>
        <dbReference type="Pfam" id="PF13847"/>
    </source>
</evidence>
<comment type="similarity">
    <text evidence="6">Belongs to the class I-like SAM-binding methyltransferase superfamily. RNA M5U methyltransferase family.</text>
</comment>
<dbReference type="PANTHER" id="PTHR45904">
    <property type="entry name" value="TRNA (URACIL-5-)-METHYLTRANSFERASE"/>
    <property type="match status" value="1"/>
</dbReference>
<dbReference type="InterPro" id="IPR025714">
    <property type="entry name" value="Methyltranfer_dom"/>
</dbReference>
<feature type="binding site" evidence="6">
    <location>
        <position position="502"/>
    </location>
    <ligand>
        <name>S-adenosyl-L-methionine</name>
        <dbReference type="ChEBI" id="CHEBI:59789"/>
    </ligand>
</feature>
<dbReference type="GO" id="GO:0030697">
    <property type="term" value="F:tRNA (uracil(54)-C5)-methyltransferase activity, S-adenosyl methionine-dependent"/>
    <property type="evidence" value="ECO:0007669"/>
    <property type="project" value="UniProtKB-EC"/>
</dbReference>
<accession>A0AAV4FXD2</accession>
<dbReference type="GO" id="GO:0032259">
    <property type="term" value="P:methylation"/>
    <property type="evidence" value="ECO:0007669"/>
    <property type="project" value="UniProtKB-KW"/>
</dbReference>
<comment type="catalytic activity">
    <reaction evidence="5">
        <text>uridine(54) in tRNA + S-adenosyl-L-methionine = 5-methyluridine(54) in tRNA + S-adenosyl-L-homocysteine + H(+)</text>
        <dbReference type="Rhea" id="RHEA:42712"/>
        <dbReference type="Rhea" id="RHEA-COMP:10167"/>
        <dbReference type="Rhea" id="RHEA-COMP:10193"/>
        <dbReference type="ChEBI" id="CHEBI:15378"/>
        <dbReference type="ChEBI" id="CHEBI:57856"/>
        <dbReference type="ChEBI" id="CHEBI:59789"/>
        <dbReference type="ChEBI" id="CHEBI:65315"/>
        <dbReference type="ChEBI" id="CHEBI:74447"/>
        <dbReference type="EC" id="2.1.1.35"/>
    </reaction>
    <physiologicalReaction direction="left-to-right" evidence="5">
        <dbReference type="Rhea" id="RHEA:42713"/>
    </physiologicalReaction>
</comment>
<evidence type="ECO:0000256" key="1">
    <source>
        <dbReference type="ARBA" id="ARBA00022603"/>
    </source>
</evidence>
<feature type="region of interest" description="Disordered" evidence="7">
    <location>
        <begin position="534"/>
        <end position="595"/>
    </location>
</feature>
<dbReference type="Pfam" id="PF13847">
    <property type="entry name" value="Methyltransf_31"/>
    <property type="match status" value="1"/>
</dbReference>
<dbReference type="GO" id="GO:0003723">
    <property type="term" value="F:RNA binding"/>
    <property type="evidence" value="ECO:0007669"/>
    <property type="project" value="TreeGrafter"/>
</dbReference>
<reference evidence="9 10" key="1">
    <citation type="journal article" date="2021" name="Elife">
        <title>Chloroplast acquisition without the gene transfer in kleptoplastic sea slugs, Plakobranchus ocellatus.</title>
        <authorList>
            <person name="Maeda T."/>
            <person name="Takahashi S."/>
            <person name="Yoshida T."/>
            <person name="Shimamura S."/>
            <person name="Takaki Y."/>
            <person name="Nagai Y."/>
            <person name="Toyoda A."/>
            <person name="Suzuki Y."/>
            <person name="Arimoto A."/>
            <person name="Ishii H."/>
            <person name="Satoh N."/>
            <person name="Nishiyama T."/>
            <person name="Hasebe M."/>
            <person name="Maruyama T."/>
            <person name="Minagawa J."/>
            <person name="Obokata J."/>
            <person name="Shigenobu S."/>
        </authorList>
    </citation>
    <scope>NUCLEOTIDE SEQUENCE [LARGE SCALE GENOMIC DNA]</scope>
</reference>
<dbReference type="CDD" id="cd02440">
    <property type="entry name" value="AdoMet_MTases"/>
    <property type="match status" value="1"/>
</dbReference>
<evidence type="ECO:0000313" key="9">
    <source>
        <dbReference type="EMBL" id="GFR77358.1"/>
    </source>
</evidence>
<gene>
    <name evidence="9" type="ORF">ElyMa_005823300</name>
</gene>
<evidence type="ECO:0000256" key="4">
    <source>
        <dbReference type="ARBA" id="ARBA00033763"/>
    </source>
</evidence>
<evidence type="ECO:0000256" key="3">
    <source>
        <dbReference type="ARBA" id="ARBA00022691"/>
    </source>
</evidence>
<feature type="compositionally biased region" description="Polar residues" evidence="7">
    <location>
        <begin position="534"/>
        <end position="546"/>
    </location>
</feature>
<evidence type="ECO:0000256" key="6">
    <source>
        <dbReference type="PROSITE-ProRule" id="PRU01024"/>
    </source>
</evidence>
<dbReference type="InterPro" id="IPR029063">
    <property type="entry name" value="SAM-dependent_MTases_sf"/>
</dbReference>
<dbReference type="InterPro" id="IPR035979">
    <property type="entry name" value="RBD_domain_sf"/>
</dbReference>
<dbReference type="Gene3D" id="2.40.50.1070">
    <property type="match status" value="1"/>
</dbReference>
<keyword evidence="1 6" id="KW-0489">Methyltransferase</keyword>
<keyword evidence="3 6" id="KW-0949">S-adenosyl-L-methionine</keyword>
<dbReference type="Gene3D" id="3.40.50.150">
    <property type="entry name" value="Vaccinia Virus protein VP39"/>
    <property type="match status" value="1"/>
</dbReference>
<evidence type="ECO:0000256" key="7">
    <source>
        <dbReference type="SAM" id="MobiDB-lite"/>
    </source>
</evidence>
<feature type="domain" description="Methyltransferase" evidence="8">
    <location>
        <begin position="420"/>
        <end position="483"/>
    </location>
</feature>
<keyword evidence="2 6" id="KW-0808">Transferase</keyword>
<dbReference type="EC" id="2.1.1.35" evidence="4"/>
<keyword evidence="10" id="KW-1185">Reference proteome</keyword>
<dbReference type="InterPro" id="IPR034262">
    <property type="entry name" value="TRMT2A_RRM"/>
</dbReference>
<dbReference type="InterPro" id="IPR010280">
    <property type="entry name" value="U5_MeTrfase_fam"/>
</dbReference>
<feature type="compositionally biased region" description="Basic and acidic residues" evidence="7">
    <location>
        <begin position="564"/>
        <end position="582"/>
    </location>
</feature>
<dbReference type="PROSITE" id="PS51687">
    <property type="entry name" value="SAM_MT_RNA_M5U"/>
    <property type="match status" value="1"/>
</dbReference>
<organism evidence="9 10">
    <name type="scientific">Elysia marginata</name>
    <dbReference type="NCBI Taxonomy" id="1093978"/>
    <lineage>
        <taxon>Eukaryota</taxon>
        <taxon>Metazoa</taxon>
        <taxon>Spiralia</taxon>
        <taxon>Lophotrochozoa</taxon>
        <taxon>Mollusca</taxon>
        <taxon>Gastropoda</taxon>
        <taxon>Heterobranchia</taxon>
        <taxon>Euthyneura</taxon>
        <taxon>Panpulmonata</taxon>
        <taxon>Sacoglossa</taxon>
        <taxon>Placobranchoidea</taxon>
        <taxon>Plakobranchidae</taxon>
        <taxon>Elysia</taxon>
    </lineage>
</organism>
<feature type="binding site" evidence="6">
    <location>
        <position position="449"/>
    </location>
    <ligand>
        <name>S-adenosyl-L-methionine</name>
        <dbReference type="ChEBI" id="CHEBI:59789"/>
    </ligand>
</feature>
<proteinExistence type="inferred from homology"/>
<evidence type="ECO:0000313" key="10">
    <source>
        <dbReference type="Proteomes" id="UP000762676"/>
    </source>
</evidence>